<gene>
    <name evidence="1" type="ORF">DO97_02365</name>
</gene>
<evidence type="ECO:0000313" key="1">
    <source>
        <dbReference type="EMBL" id="KGF73173.1"/>
    </source>
</evidence>
<sequence>MLAFEVTVNGKRRYVAGHVDAQSVQLMLWGGDRFVPVASLNTFVAIPNDSPGGLATLSYEPERMAIGDELRIRIVDVEAPDVPVKRSDGEGNYQIEFGVSE</sequence>
<dbReference type="OrthoDB" id="583182at2"/>
<dbReference type="RefSeq" id="WP_036532078.1">
    <property type="nucleotide sequence ID" value="NZ_JJML01000015.1"/>
</dbReference>
<reference evidence="1 2" key="1">
    <citation type="journal article" date="2014" name="Mol. Ecol.">
        <title>Evolution of Synechococcus.</title>
        <authorList>
            <person name="Dvorak P."/>
            <person name="Casamatta D."/>
            <person name="Hasler P."/>
            <person name="Poulickova A."/>
            <person name="Ondrej V."/>
            <person name="Sanges R."/>
        </authorList>
    </citation>
    <scope>NUCLEOTIDE SEQUENCE [LARGE SCALE GENOMIC DNA]</scope>
    <source>
        <strain evidence="1 2">CAUP A 1101</strain>
    </source>
</reference>
<organism evidence="1 2">
    <name type="scientific">Neosynechococcus sphagnicola sy1</name>
    <dbReference type="NCBI Taxonomy" id="1497020"/>
    <lineage>
        <taxon>Bacteria</taxon>
        <taxon>Bacillati</taxon>
        <taxon>Cyanobacteriota</taxon>
        <taxon>Cyanophyceae</taxon>
        <taxon>Neosynechococcales</taxon>
        <taxon>Neosynechococcaceae</taxon>
        <taxon>Neosynechococcus</taxon>
    </lineage>
</organism>
<dbReference type="AlphaFoldDB" id="A0A098TQR2"/>
<comment type="caution">
    <text evidence="1">The sequence shown here is derived from an EMBL/GenBank/DDBJ whole genome shotgun (WGS) entry which is preliminary data.</text>
</comment>
<dbReference type="Proteomes" id="UP000030170">
    <property type="component" value="Unassembled WGS sequence"/>
</dbReference>
<name>A0A098TQR2_9CYAN</name>
<accession>A0A098TQR2</accession>
<protein>
    <submittedName>
        <fullName evidence="1">Uncharacterized protein</fullName>
    </submittedName>
</protein>
<dbReference type="EMBL" id="JJML01000015">
    <property type="protein sequence ID" value="KGF73173.1"/>
    <property type="molecule type" value="Genomic_DNA"/>
</dbReference>
<evidence type="ECO:0000313" key="2">
    <source>
        <dbReference type="Proteomes" id="UP000030170"/>
    </source>
</evidence>
<keyword evidence="2" id="KW-1185">Reference proteome</keyword>
<proteinExistence type="predicted"/>
<dbReference type="STRING" id="1497020.DO97_02365"/>